<evidence type="ECO:0000256" key="8">
    <source>
        <dbReference type="ARBA" id="ARBA00022840"/>
    </source>
</evidence>
<dbReference type="Gene3D" id="3.40.50.1260">
    <property type="entry name" value="Phosphoglycerate kinase, N-terminal domain"/>
    <property type="match status" value="2"/>
</dbReference>
<keyword evidence="9" id="KW-0963">Cytoplasm</keyword>
<dbReference type="HAMAP" id="MF_00145">
    <property type="entry name" value="Phosphoglyc_kinase"/>
    <property type="match status" value="1"/>
</dbReference>
<dbReference type="PANTHER" id="PTHR11406:SF23">
    <property type="entry name" value="PHOSPHOGLYCERATE KINASE 1, CHLOROPLASTIC-RELATED"/>
    <property type="match status" value="1"/>
</dbReference>
<evidence type="ECO:0000313" key="11">
    <source>
        <dbReference type="EMBL" id="MDB6177043.1"/>
    </source>
</evidence>
<dbReference type="InterPro" id="IPR015824">
    <property type="entry name" value="Phosphoglycerate_kinase_N"/>
</dbReference>
<accession>A0ABT4ZCE8</accession>
<comment type="subcellular location">
    <subcellularLocation>
        <location evidence="9">Cytoplasm</location>
    </subcellularLocation>
</comment>
<dbReference type="PANTHER" id="PTHR11406">
    <property type="entry name" value="PHOSPHOGLYCERATE KINASE"/>
    <property type="match status" value="1"/>
</dbReference>
<feature type="binding site" evidence="9">
    <location>
        <position position="119"/>
    </location>
    <ligand>
        <name>substrate</name>
    </ligand>
</feature>
<protein>
    <recommendedName>
        <fullName evidence="4 9">Phosphoglycerate kinase</fullName>
        <ecNumber evidence="4 9">2.7.2.3</ecNumber>
    </recommendedName>
</protein>
<dbReference type="GO" id="GO:0016301">
    <property type="term" value="F:kinase activity"/>
    <property type="evidence" value="ECO:0007669"/>
    <property type="project" value="UniProtKB-KW"/>
</dbReference>
<evidence type="ECO:0000256" key="10">
    <source>
        <dbReference type="RuleBase" id="RU000532"/>
    </source>
</evidence>
<evidence type="ECO:0000256" key="3">
    <source>
        <dbReference type="ARBA" id="ARBA00011245"/>
    </source>
</evidence>
<feature type="binding site" evidence="9">
    <location>
        <begin position="22"/>
        <end position="24"/>
    </location>
    <ligand>
        <name>substrate</name>
    </ligand>
</feature>
<dbReference type="Proteomes" id="UP001165641">
    <property type="component" value="Unassembled WGS sequence"/>
</dbReference>
<organism evidence="11 12">
    <name type="scientific">Paracoccus onchidii</name>
    <dbReference type="NCBI Taxonomy" id="3017813"/>
    <lineage>
        <taxon>Bacteria</taxon>
        <taxon>Pseudomonadati</taxon>
        <taxon>Pseudomonadota</taxon>
        <taxon>Alphaproteobacteria</taxon>
        <taxon>Rhodobacterales</taxon>
        <taxon>Paracoccaceae</taxon>
        <taxon>Paracoccus</taxon>
    </lineage>
</organism>
<feature type="binding site" evidence="9">
    <location>
        <begin position="60"/>
        <end position="63"/>
    </location>
    <ligand>
        <name>substrate</name>
    </ligand>
</feature>
<dbReference type="PIRSF" id="PIRSF000724">
    <property type="entry name" value="Pgk"/>
    <property type="match status" value="1"/>
</dbReference>
<evidence type="ECO:0000256" key="7">
    <source>
        <dbReference type="ARBA" id="ARBA00022777"/>
    </source>
</evidence>
<evidence type="ECO:0000256" key="5">
    <source>
        <dbReference type="ARBA" id="ARBA00022679"/>
    </source>
</evidence>
<evidence type="ECO:0000313" key="12">
    <source>
        <dbReference type="Proteomes" id="UP001165641"/>
    </source>
</evidence>
<comment type="similarity">
    <text evidence="2 9 10">Belongs to the phosphoglycerate kinase family.</text>
</comment>
<dbReference type="EMBL" id="JAQBIE010000005">
    <property type="protein sequence ID" value="MDB6177043.1"/>
    <property type="molecule type" value="Genomic_DNA"/>
</dbReference>
<dbReference type="InterPro" id="IPR001576">
    <property type="entry name" value="Phosphoglycerate_kinase"/>
</dbReference>
<comment type="caution">
    <text evidence="9">Lacks conserved residue(s) required for the propagation of feature annotation.</text>
</comment>
<gene>
    <name evidence="9" type="primary">pgk</name>
    <name evidence="11" type="ORF">PAF17_05920</name>
</gene>
<keyword evidence="8 9" id="KW-0067">ATP-binding</keyword>
<dbReference type="RefSeq" id="WP_271888166.1">
    <property type="nucleotide sequence ID" value="NZ_JAQBIE010000005.1"/>
</dbReference>
<name>A0ABT4ZCE8_9RHOB</name>
<dbReference type="EC" id="2.7.2.3" evidence="4 9"/>
<dbReference type="SUPFAM" id="SSF53748">
    <property type="entry name" value="Phosphoglycerate kinase"/>
    <property type="match status" value="1"/>
</dbReference>
<feature type="binding site" evidence="9">
    <location>
        <position position="152"/>
    </location>
    <ligand>
        <name>substrate</name>
    </ligand>
</feature>
<comment type="subunit">
    <text evidence="3 9">Monomer.</text>
</comment>
<feature type="binding site" evidence="9">
    <location>
        <begin position="354"/>
        <end position="357"/>
    </location>
    <ligand>
        <name>ATP</name>
        <dbReference type="ChEBI" id="CHEBI:30616"/>
    </ligand>
</feature>
<evidence type="ECO:0000256" key="9">
    <source>
        <dbReference type="HAMAP-Rule" id="MF_00145"/>
    </source>
</evidence>
<keyword evidence="12" id="KW-1185">Reference proteome</keyword>
<feature type="binding site" evidence="9">
    <location>
        <position position="37"/>
    </location>
    <ligand>
        <name>substrate</name>
    </ligand>
</feature>
<evidence type="ECO:0000256" key="6">
    <source>
        <dbReference type="ARBA" id="ARBA00022741"/>
    </source>
</evidence>
<comment type="caution">
    <text evidence="11">The sequence shown here is derived from an EMBL/GenBank/DDBJ whole genome shotgun (WGS) entry which is preliminary data.</text>
</comment>
<sequence>MAKFNTIDDMNLDGKVVLTRVDLNVPVDNDQVTDATRIEKIVPTVKDIQAQGGIPVLLAHFDRPKGQRVESMSLKQIVPALEAALGQEVKFGEDCIGGPAKRLVASLNAGDVALLENTRFHEGEESNDSTFTASMAALGSAYVNDAFSAAHRAHASTEGLARLLPAGAGRLMEAELKALDAALGNPQRPVMAVVGGAKVSTKLDLLMNLLDRVEHLVIGGGMANTFLVAKGIEVGKSLAERDMADTARAILAKAEKGGCVIHLPRDIVVAREFKAGADSQVLPVDQCPEDAMILDAGPETVEALREAMTRCRTLIWNGPMGAFEIEPFDRATNAAAQAAAELTREDKLVSVAGGGDTVAALNKAGVAGDFSFISTAGGAFLEWMEGKDLPGVAALEAAVL</sequence>
<keyword evidence="9" id="KW-0324">Glycolysis</keyword>
<keyword evidence="7 9" id="KW-0418">Kinase</keyword>
<dbReference type="InterPro" id="IPR036043">
    <property type="entry name" value="Phosphoglycerate_kinase_sf"/>
</dbReference>
<evidence type="ECO:0000256" key="4">
    <source>
        <dbReference type="ARBA" id="ARBA00013061"/>
    </source>
</evidence>
<keyword evidence="5 9" id="KW-0808">Transferase</keyword>
<evidence type="ECO:0000256" key="2">
    <source>
        <dbReference type="ARBA" id="ARBA00008982"/>
    </source>
</evidence>
<reference evidence="11" key="1">
    <citation type="submission" date="2022-12" db="EMBL/GenBank/DDBJ databases">
        <title>Paracoccus onchidii sp. nov., isolated from a marine invertebrate from the South China Sea.</title>
        <authorList>
            <person name="Xu S."/>
            <person name="Liu Z."/>
            <person name="Xu Y."/>
        </authorList>
    </citation>
    <scope>NUCLEOTIDE SEQUENCE</scope>
    <source>
        <strain evidence="11">Z330</strain>
    </source>
</reference>
<dbReference type="PRINTS" id="PR00477">
    <property type="entry name" value="PHGLYCKINASE"/>
</dbReference>
<comment type="catalytic activity">
    <reaction evidence="1 9 10">
        <text>(2R)-3-phosphoglycerate + ATP = (2R)-3-phospho-glyceroyl phosphate + ADP</text>
        <dbReference type="Rhea" id="RHEA:14801"/>
        <dbReference type="ChEBI" id="CHEBI:30616"/>
        <dbReference type="ChEBI" id="CHEBI:57604"/>
        <dbReference type="ChEBI" id="CHEBI:58272"/>
        <dbReference type="ChEBI" id="CHEBI:456216"/>
        <dbReference type="EC" id="2.7.2.3"/>
    </reaction>
</comment>
<feature type="binding site" evidence="9">
    <location>
        <position position="324"/>
    </location>
    <ligand>
        <name>ATP</name>
        <dbReference type="ChEBI" id="CHEBI:30616"/>
    </ligand>
</feature>
<comment type="pathway">
    <text evidence="9">Carbohydrate degradation; glycolysis; pyruvate from D-glyceraldehyde 3-phosphate: step 2/5.</text>
</comment>
<keyword evidence="6 9" id="KW-0547">Nucleotide-binding</keyword>
<evidence type="ECO:0000256" key="1">
    <source>
        <dbReference type="ARBA" id="ARBA00000642"/>
    </source>
</evidence>
<proteinExistence type="inferred from homology"/>
<dbReference type="Pfam" id="PF00162">
    <property type="entry name" value="PGK"/>
    <property type="match status" value="1"/>
</dbReference>
<feature type="binding site" evidence="9">
    <location>
        <position position="202"/>
    </location>
    <ligand>
        <name>ATP</name>
        <dbReference type="ChEBI" id="CHEBI:30616"/>
    </ligand>
</feature>